<sequence length="65" mass="7280">MFRAYKNLSPKARITVGLGITGWGAVGLWLSDRAEEKYQPPEEDKAVVERLIPRISVVDRPEGGR</sequence>
<dbReference type="RefSeq" id="XP_028466407.1">
    <property type="nucleotide sequence ID" value="XM_028611908.1"/>
</dbReference>
<proteinExistence type="predicted"/>
<name>A0A3N2PVS3_SODAK</name>
<dbReference type="AlphaFoldDB" id="A0A3N2PVS3"/>
<reference evidence="1 2" key="1">
    <citation type="journal article" date="2018" name="Mol. Ecol.">
        <title>The obligate alkalophilic soda-lake fungus Sodiomyces alkalinus has shifted to a protein diet.</title>
        <authorList>
            <person name="Grum-Grzhimaylo A.A."/>
            <person name="Falkoski D.L."/>
            <person name="van den Heuvel J."/>
            <person name="Valero-Jimenez C.A."/>
            <person name="Min B."/>
            <person name="Choi I.G."/>
            <person name="Lipzen A."/>
            <person name="Daum C.G."/>
            <person name="Aanen D.K."/>
            <person name="Tsang A."/>
            <person name="Henrissat B."/>
            <person name="Bilanenko E.N."/>
            <person name="de Vries R.P."/>
            <person name="van Kan J.A.L."/>
            <person name="Grigoriev I.V."/>
            <person name="Debets A.J.M."/>
        </authorList>
    </citation>
    <scope>NUCLEOTIDE SEQUENCE [LARGE SCALE GENOMIC DNA]</scope>
    <source>
        <strain evidence="1 2">F11</strain>
    </source>
</reference>
<evidence type="ECO:0000313" key="2">
    <source>
        <dbReference type="Proteomes" id="UP000272025"/>
    </source>
</evidence>
<dbReference type="Proteomes" id="UP000272025">
    <property type="component" value="Unassembled WGS sequence"/>
</dbReference>
<dbReference type="EMBL" id="ML119055">
    <property type="protein sequence ID" value="ROT38601.1"/>
    <property type="molecule type" value="Genomic_DNA"/>
</dbReference>
<organism evidence="1 2">
    <name type="scientific">Sodiomyces alkalinus (strain CBS 110278 / VKM F-3762 / F11)</name>
    <name type="common">Alkaliphilic filamentous fungus</name>
    <dbReference type="NCBI Taxonomy" id="1314773"/>
    <lineage>
        <taxon>Eukaryota</taxon>
        <taxon>Fungi</taxon>
        <taxon>Dikarya</taxon>
        <taxon>Ascomycota</taxon>
        <taxon>Pezizomycotina</taxon>
        <taxon>Sordariomycetes</taxon>
        <taxon>Hypocreomycetidae</taxon>
        <taxon>Glomerellales</taxon>
        <taxon>Plectosphaerellaceae</taxon>
        <taxon>Sodiomyces</taxon>
    </lineage>
</organism>
<gene>
    <name evidence="1" type="ORF">SODALDRAFT_333208</name>
</gene>
<keyword evidence="2" id="KW-1185">Reference proteome</keyword>
<dbReference type="STRING" id="1314773.A0A3N2PVS3"/>
<accession>A0A3N2PVS3</accession>
<dbReference type="OrthoDB" id="2555959at2759"/>
<protein>
    <submittedName>
        <fullName evidence="1">Uncharacterized protein</fullName>
    </submittedName>
</protein>
<evidence type="ECO:0000313" key="1">
    <source>
        <dbReference type="EMBL" id="ROT38601.1"/>
    </source>
</evidence>
<dbReference type="GeneID" id="39580386"/>